<evidence type="ECO:0000256" key="3">
    <source>
        <dbReference type="ARBA" id="ARBA00012438"/>
    </source>
</evidence>
<dbReference type="PRINTS" id="PR00344">
    <property type="entry name" value="BCTRLSENSOR"/>
</dbReference>
<dbReference type="Pfam" id="PF00512">
    <property type="entry name" value="HisKA"/>
    <property type="match status" value="1"/>
</dbReference>
<dbReference type="Proteomes" id="UP000244930">
    <property type="component" value="Chromosome"/>
</dbReference>
<evidence type="ECO:0000259" key="9">
    <source>
        <dbReference type="PROSITE" id="PS50109"/>
    </source>
</evidence>
<keyword evidence="6" id="KW-0418">Kinase</keyword>
<dbReference type="CDD" id="cd00130">
    <property type="entry name" value="PAS"/>
    <property type="match status" value="2"/>
</dbReference>
<dbReference type="InterPro" id="IPR000014">
    <property type="entry name" value="PAS"/>
</dbReference>
<dbReference type="SMART" id="SM00091">
    <property type="entry name" value="PAS"/>
    <property type="match status" value="2"/>
</dbReference>
<dbReference type="InterPro" id="IPR005467">
    <property type="entry name" value="His_kinase_dom"/>
</dbReference>
<dbReference type="SUPFAM" id="SSF55874">
    <property type="entry name" value="ATPase domain of HSP90 chaperone/DNA topoisomerase II/histidine kinase"/>
    <property type="match status" value="1"/>
</dbReference>
<dbReference type="CDD" id="cd00082">
    <property type="entry name" value="HisKA"/>
    <property type="match status" value="1"/>
</dbReference>
<dbReference type="PROSITE" id="PS50109">
    <property type="entry name" value="HIS_KIN"/>
    <property type="match status" value="1"/>
</dbReference>
<evidence type="ECO:0000256" key="8">
    <source>
        <dbReference type="SAM" id="Phobius"/>
    </source>
</evidence>
<dbReference type="InterPro" id="IPR003594">
    <property type="entry name" value="HATPase_dom"/>
</dbReference>
<evidence type="ECO:0000313" key="12">
    <source>
        <dbReference type="EMBL" id="AWI75799.1"/>
    </source>
</evidence>
<feature type="domain" description="PAS" evidence="10">
    <location>
        <begin position="399"/>
        <end position="450"/>
    </location>
</feature>
<protein>
    <recommendedName>
        <fullName evidence="3">histidine kinase</fullName>
        <ecNumber evidence="3">2.7.13.3</ecNumber>
    </recommendedName>
</protein>
<evidence type="ECO:0000256" key="2">
    <source>
        <dbReference type="ARBA" id="ARBA00004429"/>
    </source>
</evidence>
<reference evidence="12 13" key="1">
    <citation type="submission" date="2017-06" db="EMBL/GenBank/DDBJ databases">
        <title>Azoarcus.</title>
        <authorList>
            <person name="Woo J.-H."/>
            <person name="Kim H.-S."/>
        </authorList>
    </citation>
    <scope>NUCLEOTIDE SEQUENCE [LARGE SCALE GENOMIC DNA]</scope>
    <source>
        <strain evidence="12 13">TSPY31</strain>
    </source>
</reference>
<sequence length="744" mass="82481">MASQRPLRHLLLFILLFFGLLVALAQFSFIVQTHSDEARSQLEALVRHTGVTLAANLEAAMREGDDGFVDHLLAQQITLPNLTYAALVGGTGRVLSGSHPGMRDQDLARFGFKAAPDGLVETARSTLGAQILDDRDAQQMWGVFPVRLPSPAGGIRARQTAYVSLLIDTAPHLRAALYHAAGQSVIVLLPILLLSGAIWVMVSVLLTNRIERLLVYVRSQARGGTLPEPVSGADELGQLDTALAELMREVLDSRDFHVRLLECMPNPTWRAGADGRRNYVNRAWQAFTGREVAQELGEGWFQGVHPDDVAGCRQVYSDAIARREAFVTEYRLRFHDGGYHWLSDHGEPLFGTDGVFLGFIGSCYDLQQEKNASAAVAASEERFRSLVEHALVGVFLIHDGRMLYGNPQLVEWFGYTTESIVGVPVSALVQTADLPLVEGQLRLREAGNTDRAHYVLRAKRHDGSEFLAEVYGIGIPHEEGTVVIGTLLDVTERKTAEARIRQLNADLELRVEQRTNELAALNDELETFAYSVAHDLKAPLRGIDGYSHLLLEDHVDRLDEEGRLFIGNIRAGVKQMARLIDDLLAYSRMERRSLQRTSVNLATVLRGILAEHAAEIDENQVHIDVDVSDISVEVDPDGLAQVLRNLVGNALKYSRQARPAKIRIVARAEGDWCHLFVRDNGIGFDMKFHDRIFDIFQRLQRAEDYSGTGVGLAIVRKAMQRMGGRVWAESAPGEGASFHLELPR</sequence>
<feature type="domain" description="Histidine kinase" evidence="9">
    <location>
        <begin position="531"/>
        <end position="744"/>
    </location>
</feature>
<keyword evidence="7" id="KW-0175">Coiled coil</keyword>
<dbReference type="Gene3D" id="1.10.287.130">
    <property type="match status" value="1"/>
</dbReference>
<keyword evidence="13" id="KW-1185">Reference proteome</keyword>
<keyword evidence="8" id="KW-1133">Transmembrane helix</keyword>
<dbReference type="Pfam" id="PF02518">
    <property type="entry name" value="HATPase_c"/>
    <property type="match status" value="1"/>
</dbReference>
<feature type="coiled-coil region" evidence="7">
    <location>
        <begin position="493"/>
        <end position="524"/>
    </location>
</feature>
<dbReference type="InterPro" id="IPR000700">
    <property type="entry name" value="PAS-assoc_C"/>
</dbReference>
<dbReference type="AlphaFoldDB" id="A0A2U8GQ25"/>
<dbReference type="Pfam" id="PF08447">
    <property type="entry name" value="PAS_3"/>
    <property type="match status" value="1"/>
</dbReference>
<comment type="catalytic activity">
    <reaction evidence="1">
        <text>ATP + protein L-histidine = ADP + protein N-phospho-L-histidine.</text>
        <dbReference type="EC" id="2.7.13.3"/>
    </reaction>
</comment>
<feature type="domain" description="PAS" evidence="10">
    <location>
        <begin position="253"/>
        <end position="323"/>
    </location>
</feature>
<evidence type="ECO:0000313" key="13">
    <source>
        <dbReference type="Proteomes" id="UP000244930"/>
    </source>
</evidence>
<evidence type="ECO:0000256" key="4">
    <source>
        <dbReference type="ARBA" id="ARBA00022553"/>
    </source>
</evidence>
<dbReference type="InterPro" id="IPR036890">
    <property type="entry name" value="HATPase_C_sf"/>
</dbReference>
<accession>A0A2U8GQ25</accession>
<dbReference type="RefSeq" id="WP_108949504.1">
    <property type="nucleotide sequence ID" value="NZ_CP022187.1"/>
</dbReference>
<dbReference type="InterPro" id="IPR035965">
    <property type="entry name" value="PAS-like_dom_sf"/>
</dbReference>
<feature type="transmembrane region" description="Helical" evidence="8">
    <location>
        <begin position="185"/>
        <end position="206"/>
    </location>
</feature>
<dbReference type="NCBIfam" id="TIGR00229">
    <property type="entry name" value="sensory_box"/>
    <property type="match status" value="2"/>
</dbReference>
<dbReference type="GO" id="GO:0000155">
    <property type="term" value="F:phosphorelay sensor kinase activity"/>
    <property type="evidence" value="ECO:0007669"/>
    <property type="project" value="InterPro"/>
</dbReference>
<dbReference type="SMART" id="SM00387">
    <property type="entry name" value="HATPase_c"/>
    <property type="match status" value="1"/>
</dbReference>
<evidence type="ECO:0000256" key="6">
    <source>
        <dbReference type="ARBA" id="ARBA00022777"/>
    </source>
</evidence>
<dbReference type="InterPro" id="IPR004358">
    <property type="entry name" value="Sig_transdc_His_kin-like_C"/>
</dbReference>
<keyword evidence="8" id="KW-0472">Membrane</keyword>
<dbReference type="KEGG" id="acom:CEW83_11715"/>
<dbReference type="SUPFAM" id="SSF47384">
    <property type="entry name" value="Homodimeric domain of signal transducing histidine kinase"/>
    <property type="match status" value="1"/>
</dbReference>
<dbReference type="FunFam" id="1.10.287.130:FF:000070">
    <property type="entry name" value="Histidine kinase sensor protein"/>
    <property type="match status" value="1"/>
</dbReference>
<evidence type="ECO:0000256" key="1">
    <source>
        <dbReference type="ARBA" id="ARBA00000085"/>
    </source>
</evidence>
<dbReference type="SMART" id="SM00388">
    <property type="entry name" value="HisKA"/>
    <property type="match status" value="1"/>
</dbReference>
<dbReference type="Gene3D" id="3.30.450.20">
    <property type="entry name" value="PAS domain"/>
    <property type="match status" value="2"/>
</dbReference>
<dbReference type="InterPro" id="IPR013655">
    <property type="entry name" value="PAS_fold_3"/>
</dbReference>
<dbReference type="EMBL" id="CP022187">
    <property type="protein sequence ID" value="AWI75799.1"/>
    <property type="molecule type" value="Genomic_DNA"/>
</dbReference>
<dbReference type="InterPro" id="IPR001610">
    <property type="entry name" value="PAC"/>
</dbReference>
<evidence type="ECO:0000259" key="11">
    <source>
        <dbReference type="PROSITE" id="PS50113"/>
    </source>
</evidence>
<dbReference type="PANTHER" id="PTHR43304">
    <property type="entry name" value="PHYTOCHROME-LIKE PROTEIN CPH1"/>
    <property type="match status" value="1"/>
</dbReference>
<comment type="subcellular location">
    <subcellularLocation>
        <location evidence="2">Cell inner membrane</location>
        <topology evidence="2">Multi-pass membrane protein</topology>
    </subcellularLocation>
</comment>
<dbReference type="Pfam" id="PF13426">
    <property type="entry name" value="PAS_9"/>
    <property type="match status" value="1"/>
</dbReference>
<evidence type="ECO:0000256" key="5">
    <source>
        <dbReference type="ARBA" id="ARBA00022679"/>
    </source>
</evidence>
<dbReference type="FunFam" id="3.30.565.10:FF:000006">
    <property type="entry name" value="Sensor histidine kinase WalK"/>
    <property type="match status" value="1"/>
</dbReference>
<dbReference type="EC" id="2.7.13.3" evidence="3"/>
<keyword evidence="5" id="KW-0808">Transferase</keyword>
<evidence type="ECO:0000259" key="10">
    <source>
        <dbReference type="PROSITE" id="PS50112"/>
    </source>
</evidence>
<keyword evidence="4" id="KW-0597">Phosphoprotein</keyword>
<name>A0A2U8GQ25_9RHOO</name>
<keyword evidence="8" id="KW-0812">Transmembrane</keyword>
<dbReference type="GO" id="GO:0005886">
    <property type="term" value="C:plasma membrane"/>
    <property type="evidence" value="ECO:0007669"/>
    <property type="project" value="UniProtKB-SubCell"/>
</dbReference>
<gene>
    <name evidence="12" type="ORF">CEW83_11715</name>
</gene>
<dbReference type="InterPro" id="IPR052162">
    <property type="entry name" value="Sensor_kinase/Photoreceptor"/>
</dbReference>
<feature type="domain" description="PAC" evidence="11">
    <location>
        <begin position="326"/>
        <end position="378"/>
    </location>
</feature>
<organism evidence="12 13">
    <name type="scientific">Parazoarcus communis</name>
    <dbReference type="NCBI Taxonomy" id="41977"/>
    <lineage>
        <taxon>Bacteria</taxon>
        <taxon>Pseudomonadati</taxon>
        <taxon>Pseudomonadota</taxon>
        <taxon>Betaproteobacteria</taxon>
        <taxon>Rhodocyclales</taxon>
        <taxon>Zoogloeaceae</taxon>
        <taxon>Parazoarcus</taxon>
    </lineage>
</organism>
<dbReference type="PANTHER" id="PTHR43304:SF1">
    <property type="entry name" value="PAC DOMAIN-CONTAINING PROTEIN"/>
    <property type="match status" value="1"/>
</dbReference>
<dbReference type="SMART" id="SM00086">
    <property type="entry name" value="PAC"/>
    <property type="match status" value="2"/>
</dbReference>
<dbReference type="Gene3D" id="3.30.565.10">
    <property type="entry name" value="Histidine kinase-like ATPase, C-terminal domain"/>
    <property type="match status" value="1"/>
</dbReference>
<dbReference type="PROSITE" id="PS50113">
    <property type="entry name" value="PAC"/>
    <property type="match status" value="2"/>
</dbReference>
<dbReference type="FunFam" id="3.30.450.20:FF:000099">
    <property type="entry name" value="Sensory box sensor histidine kinase"/>
    <property type="match status" value="1"/>
</dbReference>
<dbReference type="PROSITE" id="PS50112">
    <property type="entry name" value="PAS"/>
    <property type="match status" value="2"/>
</dbReference>
<feature type="domain" description="PAC" evidence="11">
    <location>
        <begin position="452"/>
        <end position="502"/>
    </location>
</feature>
<dbReference type="InterPro" id="IPR036097">
    <property type="entry name" value="HisK_dim/P_sf"/>
</dbReference>
<dbReference type="InterPro" id="IPR003661">
    <property type="entry name" value="HisK_dim/P_dom"/>
</dbReference>
<evidence type="ECO:0000256" key="7">
    <source>
        <dbReference type="SAM" id="Coils"/>
    </source>
</evidence>
<dbReference type="SUPFAM" id="SSF55785">
    <property type="entry name" value="PYP-like sensor domain (PAS domain)"/>
    <property type="match status" value="2"/>
</dbReference>
<proteinExistence type="predicted"/>